<reference evidence="1 2" key="1">
    <citation type="journal article" date="2009" name="Science">
        <title>Green evolution and dynamic adaptations revealed by genomes of the marine picoeukaryotes Micromonas.</title>
        <authorList>
            <person name="Worden A.Z."/>
            <person name="Lee J.H."/>
            <person name="Mock T."/>
            <person name="Rouze P."/>
            <person name="Simmons M.P."/>
            <person name="Aerts A.L."/>
            <person name="Allen A.E."/>
            <person name="Cuvelier M.L."/>
            <person name="Derelle E."/>
            <person name="Everett M.V."/>
            <person name="Foulon E."/>
            <person name="Grimwood J."/>
            <person name="Gundlach H."/>
            <person name="Henrissat B."/>
            <person name="Napoli C."/>
            <person name="McDonald S.M."/>
            <person name="Parker M.S."/>
            <person name="Rombauts S."/>
            <person name="Salamov A."/>
            <person name="Von Dassow P."/>
            <person name="Badger J.H."/>
            <person name="Coutinho P.M."/>
            <person name="Demir E."/>
            <person name="Dubchak I."/>
            <person name="Gentemann C."/>
            <person name="Eikrem W."/>
            <person name="Gready J.E."/>
            <person name="John U."/>
            <person name="Lanier W."/>
            <person name="Lindquist E.A."/>
            <person name="Lucas S."/>
            <person name="Mayer K.F."/>
            <person name="Moreau H."/>
            <person name="Not F."/>
            <person name="Otillar R."/>
            <person name="Panaud O."/>
            <person name="Pangilinan J."/>
            <person name="Paulsen I."/>
            <person name="Piegu B."/>
            <person name="Poliakov A."/>
            <person name="Robbens S."/>
            <person name="Schmutz J."/>
            <person name="Toulza E."/>
            <person name="Wyss T."/>
            <person name="Zelensky A."/>
            <person name="Zhou K."/>
            <person name="Armbrust E.V."/>
            <person name="Bhattacharya D."/>
            <person name="Goodenough U.W."/>
            <person name="Van de Peer Y."/>
            <person name="Grigoriev I.V."/>
        </authorList>
    </citation>
    <scope>NUCLEOTIDE SEQUENCE [LARGE SCALE GENOMIC DNA]</scope>
    <source>
        <strain evidence="2">RCC299 / NOUM17</strain>
    </source>
</reference>
<dbReference type="InParanoid" id="C1FFE8"/>
<name>C1FFE8_MICCC</name>
<dbReference type="Proteomes" id="UP000002009">
    <property type="component" value="Chromosome 8"/>
</dbReference>
<dbReference type="eggNOG" id="ENOG502SW1Q">
    <property type="taxonomic scope" value="Eukaryota"/>
</dbReference>
<dbReference type="OrthoDB" id="567830at2759"/>
<evidence type="ECO:0000313" key="2">
    <source>
        <dbReference type="Proteomes" id="UP000002009"/>
    </source>
</evidence>
<dbReference type="AlphaFoldDB" id="C1FFE8"/>
<evidence type="ECO:0000313" key="1">
    <source>
        <dbReference type="EMBL" id="ACO69357.1"/>
    </source>
</evidence>
<protein>
    <submittedName>
        <fullName evidence="1">Uncharacterized protein</fullName>
    </submittedName>
</protein>
<dbReference type="EMBL" id="CP001575">
    <property type="protein sequence ID" value="ACO69357.1"/>
    <property type="molecule type" value="Genomic_DNA"/>
</dbReference>
<sequence>MPGQTMGNGRWTRERRETEYYRLSRLRAERKLAAIERRRSVREAKKSIRVMKDEVAKQIAQIVEDRAFATRPTYQIPPNWKATHIERPQAFYKVVACKDDKFVSVYDGETEFALGKTYKTQRGTPSGWPPKAECFFAWNSPLGALNAAFPVGSKAGVLPRVLLKVEGRGNCYEEHEVFPGGSSRWTGSVALSSVKVCRIMTDAFREASADKVLLPDFTLPRRPPPLPP</sequence>
<dbReference type="GeneID" id="8245451"/>
<gene>
    <name evidence="1" type="ORF">MICPUN_60490</name>
</gene>
<organism evidence="1 2">
    <name type="scientific">Micromonas commoda (strain RCC299 / NOUM17 / CCMP2709)</name>
    <name type="common">Picoplanktonic green alga</name>
    <dbReference type="NCBI Taxonomy" id="296587"/>
    <lineage>
        <taxon>Eukaryota</taxon>
        <taxon>Viridiplantae</taxon>
        <taxon>Chlorophyta</taxon>
        <taxon>Mamiellophyceae</taxon>
        <taxon>Mamiellales</taxon>
        <taxon>Mamiellaceae</taxon>
        <taxon>Micromonas</taxon>
    </lineage>
</organism>
<proteinExistence type="predicted"/>
<dbReference type="RefSeq" id="XP_002508099.1">
    <property type="nucleotide sequence ID" value="XM_002508053.1"/>
</dbReference>
<keyword evidence="2" id="KW-1185">Reference proteome</keyword>
<accession>C1FFE8</accession>
<dbReference type="OMA" id="NWKATHI"/>
<dbReference type="KEGG" id="mis:MICPUN_60490"/>